<dbReference type="Pfam" id="PF00978">
    <property type="entry name" value="RdRP_2"/>
    <property type="match status" value="1"/>
</dbReference>
<sequence length="1143" mass="128025">MASRLEVDTDVEWDVGERLGKYASLGLTHPAYRRVADMVSERVDELAREEQEKLSKAKAAVVAVSLPLENQDEVYSLFPEFRVVNYGLQMPGHAVYCAVRALANQLLLLKASKYANSVVHMGGTILHSLLTDLKVHNEMSSAVPAAVHARSEDMQLVFRLMSDYAEVQQHTGLVGMRKRYEAYMETGGGVCQGVNCGVVADAYLVDLSFYPMSPMQVAAGALQAGSKMVQGFFPYHPVMLMSDAGEIPGTGVWYEKDYDADRLHLKYPRGVCGASSWVLTEWASWLCEHSVDIGKGSSRAQFHLQLSKPRGPFMFFEMVRVPAPTDSVRLKHALELPLDEPSYVIRGWKLKSLAVDPGKKESWEEEMFLASKKVVDSIFAFGMQLKPEAFSRAAIAQQVRRLDRVTIEGSTVVKGFTPSLQQLDMLTGVLHGELFAKRYEAGMLSSALMAQLKSVMGFSSASFAQRMQAIATWSIMRAWDASVGTVIDGVYSFGSWLEEYFSSARVGMPTFDIAPQRILLESVVEGWKAAQFGQFRRTMMSLVGKVPERHLVTRGASVLEVIPKSRYQHVASPVQARAVSSVRTQLVDTAATAPVLSPDENDDLRDALFSQLAAANELDQPATDRMNVELEQAVRIELAQMEPDQDEDADYIGTLNEVYEEFNPGVSAADLDQDLASIIYDDQDRHLQADKLKIPRLPEAGPKDREYYRSKLKALGAPKRQEIGPELLSAVAARNLAAPKISIPQDEKVIIPDIWEKFLDNMCVPSARDKLAAYQRDPVALEEDAYRGWMAKADPKVLKRVAQEVEESSRPILDGDVGEYLMMLKADVKPPLSDKPLRGRIEPQVIVYHSKYLSSVYSAIVRVLVRRFLSLLKPTVHVNLLKDLGDIRGFVNATHPFGTSPAFVENDFGKYDKSQDAFAFRLERFVFTQLGMNQEFLERWVVGHEDCRLVSFVTGLSLHVRFQRKSGDATTAFGNVIYNILSVNYAYGMSDFYWAVFMGDDSLMCVENSVVDERAVQVLAEIFNLSAKTYVTDAPYFASTFFLFDDEFQEVFTLPDPIKRIEKWSQPVSAIDPQWRERWISAKDTCKLYAYKRCTGRLAARVAQRYPISERSAARLPAAVYTAVSTEDKFRGVYEGSSVTFRY</sequence>
<dbReference type="PROSITE" id="PS51743">
    <property type="entry name" value="ALPHAVIRUS_MT"/>
    <property type="match status" value="1"/>
</dbReference>
<evidence type="ECO:0000313" key="6">
    <source>
        <dbReference type="EMBL" id="AWA82251.1"/>
    </source>
</evidence>
<dbReference type="PROSITE" id="PS50507">
    <property type="entry name" value="RDRP_SSRNA_POS"/>
    <property type="match status" value="1"/>
</dbReference>
<dbReference type="GO" id="GO:0006396">
    <property type="term" value="P:RNA processing"/>
    <property type="evidence" value="ECO:0007669"/>
    <property type="project" value="InterPro"/>
</dbReference>
<dbReference type="GO" id="GO:0003968">
    <property type="term" value="F:RNA-directed RNA polymerase activity"/>
    <property type="evidence" value="ECO:0007669"/>
    <property type="project" value="UniProtKB-KW"/>
</dbReference>
<dbReference type="GO" id="GO:0008174">
    <property type="term" value="F:mRNA methyltransferase activity"/>
    <property type="evidence" value="ECO:0007669"/>
    <property type="project" value="UniProtKB-UniRule"/>
</dbReference>
<dbReference type="GO" id="GO:0003723">
    <property type="term" value="F:RNA binding"/>
    <property type="evidence" value="ECO:0007669"/>
    <property type="project" value="InterPro"/>
</dbReference>
<evidence type="ECO:0000256" key="2">
    <source>
        <dbReference type="ARBA" id="ARBA00022695"/>
    </source>
</evidence>
<feature type="domain" description="RdRp catalytic" evidence="4">
    <location>
        <begin position="901"/>
        <end position="1014"/>
    </location>
</feature>
<dbReference type="InterPro" id="IPR002588">
    <property type="entry name" value="Alphavirus-like_MT_dom"/>
</dbReference>
<dbReference type="InterPro" id="IPR043502">
    <property type="entry name" value="DNA/RNA_pol_sf"/>
</dbReference>
<evidence type="ECO:0000259" key="4">
    <source>
        <dbReference type="PROSITE" id="PS50507"/>
    </source>
</evidence>
<evidence type="ECO:0000259" key="5">
    <source>
        <dbReference type="PROSITE" id="PS51743"/>
    </source>
</evidence>
<proteinExistence type="predicted"/>
<feature type="domain" description="Alphavirus-like MT" evidence="5">
    <location>
        <begin position="84"/>
        <end position="286"/>
    </location>
</feature>
<dbReference type="GO" id="GO:0039694">
    <property type="term" value="P:viral RNA genome replication"/>
    <property type="evidence" value="ECO:0007669"/>
    <property type="project" value="InterPro"/>
</dbReference>
<keyword evidence="1" id="KW-0808">Transferase</keyword>
<protein>
    <submittedName>
        <fullName evidence="6">Putative RNA-dependent RNA polymerase</fullName>
    </submittedName>
</protein>
<reference evidence="6" key="1">
    <citation type="journal article" date="2018" name="Virus Evol.">
        <title>The virome of Drosophila suzukii, an invasive pest of soft fruit.</title>
        <authorList>
            <person name="Medd N.C."/>
            <person name="Fellous S."/>
            <person name="Waldron F.M."/>
            <person name="Xuereb A."/>
            <person name="Nakai M."/>
            <person name="Cross J.V."/>
            <person name="Obbard D.J."/>
        </authorList>
    </citation>
    <scope>NUCLEOTIDE SEQUENCE</scope>
    <source>
        <strain evidence="6">UK1</strain>
    </source>
</reference>
<dbReference type="GO" id="GO:0016556">
    <property type="term" value="P:mRNA modification"/>
    <property type="evidence" value="ECO:0007669"/>
    <property type="project" value="InterPro"/>
</dbReference>
<accession>A0A2S0S4M3</accession>
<dbReference type="GO" id="GO:0006351">
    <property type="term" value="P:DNA-templated transcription"/>
    <property type="evidence" value="ECO:0007669"/>
    <property type="project" value="InterPro"/>
</dbReference>
<dbReference type="InterPro" id="IPR001788">
    <property type="entry name" value="RNA-dep_RNA_pol_alsuvir"/>
</dbReference>
<keyword evidence="3" id="KW-0693">Viral RNA replication</keyword>
<organism evidence="6">
    <name type="scientific">Luckshill virus</name>
    <dbReference type="NCBI Taxonomy" id="2170549"/>
    <lineage>
        <taxon>Viruses</taxon>
        <taxon>Riboviria</taxon>
    </lineage>
</organism>
<dbReference type="SUPFAM" id="SSF56672">
    <property type="entry name" value="DNA/RNA polymerases"/>
    <property type="match status" value="1"/>
</dbReference>
<dbReference type="EMBL" id="MF893250">
    <property type="protein sequence ID" value="AWA82251.1"/>
    <property type="molecule type" value="Genomic_RNA"/>
</dbReference>
<evidence type="ECO:0000256" key="3">
    <source>
        <dbReference type="ARBA" id="ARBA00022953"/>
    </source>
</evidence>
<keyword evidence="2" id="KW-0548">Nucleotidyltransferase</keyword>
<name>A0A2S0S4M3_9VIRU</name>
<keyword evidence="6" id="KW-0696">RNA-directed RNA polymerase</keyword>
<evidence type="ECO:0000256" key="1">
    <source>
        <dbReference type="ARBA" id="ARBA00022679"/>
    </source>
</evidence>
<dbReference type="InterPro" id="IPR007094">
    <property type="entry name" value="RNA-dir_pol_PSvirus"/>
</dbReference>